<sequence>MLRILCNPTTRLYSIKHATKDTVKYTNTINLPKTRFPSRLSPNKRTELERTLVETTFANAYNYQYEHNREPQYILHDGPPYANGDLHMGHAVNKILKDITIRHQMMKGRKVHYKPGWDCHGLPIELKALASTGKKTGTDDPIVVRKKSREFATDAIRRQKEEFRSWGVLSNWQESDGSYYTFNPDFICNQLQLFLKLYENGLVYRDLKPVYWSPSSKTALAEAELEYDNNFTSPSVYVRFSLDKLPPTVQLDTSQKLFALIWTTTPWTLPSNQAICFNSNLKYSLVETKSKKDLYIIASNLVEDFVRTSKIECEIKGSFDGIDLTDCSYRHPLYPEKAFPFFHANHVQDSKGTGLVHTAPAHGPDDFLICLDKKVAVKSLVDEEGRYNKNAPSFLEGKSVLKEGNDLVMNHLEEEIVYANKITHSYPLDWRTKEPVILRASEQWFINTSLLKEKAAQEIANVKIYPRVNAESSKTTLTKQVMKRPYWCISRQRAWGVPIPVFYDKNTGNVICNRDILEHICKMVSNETNIDFWWSKTVEELLPKSLLNGFNVSIKDVVKGLDIFDIWFDSGSTWSQVLKDQQVADLYLEGYDQFTGWFQSSLLTSVAARECAPYKSIFVHGFTVDEKGLKMSKSLGNVISPKDITKKYGIDALRWWVASHGTQHMAITVSDKLLQQAAESLSKIRLTLRYLNGVINSRGDQNKTIGDVKGLKYLNQYLLSKIVDFDKEAINLYDSHEYNRAVAHIQNFVSNQISAVYVHLIKDRLYCGSQQDIEAVAFTLEKCYLILNKTLWPIASFLVEESWSYYDANSHFYEQSISCEDKWKNSSVEEVVDTALEIKRLINQNADPSKPSWFLTVTVKCGNDSIFKRMQSLYPDVINPDDSDNELCEVLQVQSVKLLMSDDLQKDFDVEIREIDESFLCPRCRRFAVPSENDICQRCSKVLKNQK</sequence>
<evidence type="ECO:0000256" key="8">
    <source>
        <dbReference type="ARBA" id="ARBA00032665"/>
    </source>
</evidence>
<gene>
    <name evidence="12" type="primary">101888525</name>
    <name evidence="14" type="synonym">LOC101888525</name>
</gene>
<dbReference type="Gene3D" id="3.40.50.620">
    <property type="entry name" value="HUPs"/>
    <property type="match status" value="2"/>
</dbReference>
<dbReference type="SUPFAM" id="SSF52374">
    <property type="entry name" value="Nucleotidylyl transferase"/>
    <property type="match status" value="1"/>
</dbReference>
<dbReference type="OrthoDB" id="10264412at2759"/>
<dbReference type="PRINTS" id="PR00984">
    <property type="entry name" value="TRNASYNTHILE"/>
</dbReference>
<evidence type="ECO:0000256" key="5">
    <source>
        <dbReference type="ARBA" id="ARBA00022840"/>
    </source>
</evidence>
<dbReference type="PROSITE" id="PS00178">
    <property type="entry name" value="AA_TRNA_LIGASE_I"/>
    <property type="match status" value="1"/>
</dbReference>
<evidence type="ECO:0000313" key="13">
    <source>
        <dbReference type="Proteomes" id="UP001652621"/>
    </source>
</evidence>
<dbReference type="KEGG" id="mde:101888525"/>
<dbReference type="VEuPathDB" id="VectorBase:MDOMA2_002267"/>
<dbReference type="Pfam" id="PF08264">
    <property type="entry name" value="Anticodon_1"/>
    <property type="match status" value="1"/>
</dbReference>
<name>A0A1I8MM58_MUSDO</name>
<organism evidence="12">
    <name type="scientific">Musca domestica</name>
    <name type="common">House fly</name>
    <dbReference type="NCBI Taxonomy" id="7370"/>
    <lineage>
        <taxon>Eukaryota</taxon>
        <taxon>Metazoa</taxon>
        <taxon>Ecdysozoa</taxon>
        <taxon>Arthropoda</taxon>
        <taxon>Hexapoda</taxon>
        <taxon>Insecta</taxon>
        <taxon>Pterygota</taxon>
        <taxon>Neoptera</taxon>
        <taxon>Endopterygota</taxon>
        <taxon>Diptera</taxon>
        <taxon>Brachycera</taxon>
        <taxon>Muscomorpha</taxon>
        <taxon>Muscoidea</taxon>
        <taxon>Muscidae</taxon>
        <taxon>Musca</taxon>
    </lineage>
</organism>
<dbReference type="CDD" id="cd07960">
    <property type="entry name" value="Anticodon_Ia_Ile_BEm"/>
    <property type="match status" value="1"/>
</dbReference>
<dbReference type="GO" id="GO:0005739">
    <property type="term" value="C:mitochondrion"/>
    <property type="evidence" value="ECO:0007669"/>
    <property type="project" value="TreeGrafter"/>
</dbReference>
<dbReference type="PANTHER" id="PTHR42765:SF1">
    <property type="entry name" value="ISOLEUCINE--TRNA LIGASE, MITOCHONDRIAL"/>
    <property type="match status" value="1"/>
</dbReference>
<dbReference type="InterPro" id="IPR002300">
    <property type="entry name" value="aa-tRNA-synth_Ia"/>
</dbReference>
<dbReference type="GO" id="GO:0032543">
    <property type="term" value="P:mitochondrial translation"/>
    <property type="evidence" value="ECO:0007669"/>
    <property type="project" value="TreeGrafter"/>
</dbReference>
<keyword evidence="5 9" id="KW-0067">ATP-binding</keyword>
<accession>A0A1I8MM58</accession>
<evidence type="ECO:0000259" key="10">
    <source>
        <dbReference type="Pfam" id="PF00133"/>
    </source>
</evidence>
<keyword evidence="3 9" id="KW-0436">Ligase</keyword>
<dbReference type="GO" id="GO:0000049">
    <property type="term" value="F:tRNA binding"/>
    <property type="evidence" value="ECO:0007669"/>
    <property type="project" value="InterPro"/>
</dbReference>
<dbReference type="InterPro" id="IPR009080">
    <property type="entry name" value="tRNAsynth_Ia_anticodon-bd"/>
</dbReference>
<dbReference type="InterPro" id="IPR014729">
    <property type="entry name" value="Rossmann-like_a/b/a_fold"/>
</dbReference>
<dbReference type="InterPro" id="IPR009008">
    <property type="entry name" value="Val/Leu/Ile-tRNA-synth_edit"/>
</dbReference>
<protein>
    <recommendedName>
        <fullName evidence="2">isoleucine--tRNA ligase</fullName>
        <ecNumber evidence="2">6.1.1.5</ecNumber>
    </recommendedName>
    <alternativeName>
        <fullName evidence="8">Isoleucyl-tRNA synthetase</fullName>
    </alternativeName>
</protein>
<dbReference type="SUPFAM" id="SSF47323">
    <property type="entry name" value="Anticodon-binding domain of a subclass of class I aminoacyl-tRNA synthetases"/>
    <property type="match status" value="1"/>
</dbReference>
<dbReference type="InterPro" id="IPR001412">
    <property type="entry name" value="aa-tRNA-synth_I_CS"/>
</dbReference>
<feature type="domain" description="Aminoacyl-tRNA synthetase class Ia" evidence="10">
    <location>
        <begin position="59"/>
        <end position="663"/>
    </location>
</feature>
<evidence type="ECO:0000313" key="12">
    <source>
        <dbReference type="EnsemblMetazoa" id="MDOA006394-PA"/>
    </source>
</evidence>
<dbReference type="NCBIfam" id="TIGR00392">
    <property type="entry name" value="ileS"/>
    <property type="match status" value="1"/>
</dbReference>
<dbReference type="PANTHER" id="PTHR42765">
    <property type="entry name" value="SOLEUCYL-TRNA SYNTHETASE"/>
    <property type="match status" value="1"/>
</dbReference>
<dbReference type="STRING" id="7370.A0A1I8MM58"/>
<dbReference type="Pfam" id="PF00133">
    <property type="entry name" value="tRNA-synt_1"/>
    <property type="match status" value="1"/>
</dbReference>
<dbReference type="GO" id="GO:0004822">
    <property type="term" value="F:isoleucine-tRNA ligase activity"/>
    <property type="evidence" value="ECO:0007669"/>
    <property type="project" value="UniProtKB-EC"/>
</dbReference>
<evidence type="ECO:0000256" key="7">
    <source>
        <dbReference type="ARBA" id="ARBA00023146"/>
    </source>
</evidence>
<dbReference type="VEuPathDB" id="VectorBase:MDOA006394"/>
<keyword evidence="7 9" id="KW-0030">Aminoacyl-tRNA synthetase</keyword>
<dbReference type="GO" id="GO:0002161">
    <property type="term" value="F:aminoacyl-tRNA deacylase activity"/>
    <property type="evidence" value="ECO:0007669"/>
    <property type="project" value="InterPro"/>
</dbReference>
<evidence type="ECO:0000256" key="2">
    <source>
        <dbReference type="ARBA" id="ARBA00013165"/>
    </source>
</evidence>
<dbReference type="Gene3D" id="3.90.740.10">
    <property type="entry name" value="Valyl/Leucyl/Isoleucyl-tRNA synthetase, editing domain"/>
    <property type="match status" value="1"/>
</dbReference>
<evidence type="ECO:0000313" key="14">
    <source>
        <dbReference type="RefSeq" id="XP_005181796.1"/>
    </source>
</evidence>
<keyword evidence="4 9" id="KW-0547">Nucleotide-binding</keyword>
<reference evidence="12" key="1">
    <citation type="submission" date="2020-05" db="UniProtKB">
        <authorList>
            <consortium name="EnsemblMetazoa"/>
        </authorList>
    </citation>
    <scope>IDENTIFICATION</scope>
    <source>
        <strain evidence="12">Aabys</strain>
    </source>
</reference>
<dbReference type="Gene3D" id="1.10.10.830">
    <property type="entry name" value="Ile-tRNA synthetase CP2 domain-like"/>
    <property type="match status" value="1"/>
</dbReference>
<dbReference type="GO" id="GO:0006428">
    <property type="term" value="P:isoleucyl-tRNA aminoacylation"/>
    <property type="evidence" value="ECO:0007669"/>
    <property type="project" value="InterPro"/>
</dbReference>
<evidence type="ECO:0000256" key="4">
    <source>
        <dbReference type="ARBA" id="ARBA00022741"/>
    </source>
</evidence>
<dbReference type="RefSeq" id="XP_005181796.1">
    <property type="nucleotide sequence ID" value="XM_005181739.3"/>
</dbReference>
<dbReference type="Proteomes" id="UP001652621">
    <property type="component" value="Unplaced"/>
</dbReference>
<evidence type="ECO:0000256" key="9">
    <source>
        <dbReference type="RuleBase" id="RU363035"/>
    </source>
</evidence>
<dbReference type="EnsemblMetazoa" id="MDOA006394-RA">
    <property type="protein sequence ID" value="MDOA006394-PA"/>
    <property type="gene ID" value="MDOA006394"/>
</dbReference>
<dbReference type="GO" id="GO:0005524">
    <property type="term" value="F:ATP binding"/>
    <property type="evidence" value="ECO:0007669"/>
    <property type="project" value="UniProtKB-KW"/>
</dbReference>
<dbReference type="Gene3D" id="2.170.220.10">
    <property type="match status" value="1"/>
</dbReference>
<reference evidence="14" key="2">
    <citation type="submission" date="2025-04" db="UniProtKB">
        <authorList>
            <consortium name="RefSeq"/>
        </authorList>
    </citation>
    <scope>IDENTIFICATION</scope>
    <source>
        <strain evidence="14">Aabys</strain>
    </source>
</reference>
<evidence type="ECO:0000256" key="6">
    <source>
        <dbReference type="ARBA" id="ARBA00022917"/>
    </source>
</evidence>
<dbReference type="InterPro" id="IPR033708">
    <property type="entry name" value="Anticodon_Ile_BEm"/>
</dbReference>
<keyword evidence="13" id="KW-1185">Reference proteome</keyword>
<dbReference type="InterPro" id="IPR013155">
    <property type="entry name" value="M/V/L/I-tRNA-synth_anticd-bd"/>
</dbReference>
<keyword evidence="6 9" id="KW-0648">Protein biosynthesis</keyword>
<evidence type="ECO:0000256" key="3">
    <source>
        <dbReference type="ARBA" id="ARBA00022598"/>
    </source>
</evidence>
<proteinExistence type="inferred from homology"/>
<dbReference type="EC" id="6.1.1.5" evidence="2"/>
<evidence type="ECO:0000259" key="11">
    <source>
        <dbReference type="Pfam" id="PF08264"/>
    </source>
</evidence>
<dbReference type="FunFam" id="3.90.740.10:FF:000009">
    <property type="entry name" value="Isoleucyl-tRNA synthetase 2, mitochondrial"/>
    <property type="match status" value="1"/>
</dbReference>
<dbReference type="eggNOG" id="KOG0433">
    <property type="taxonomic scope" value="Eukaryota"/>
</dbReference>
<dbReference type="InterPro" id="IPR002301">
    <property type="entry name" value="Ile-tRNA-ligase"/>
</dbReference>
<evidence type="ECO:0000256" key="1">
    <source>
        <dbReference type="ARBA" id="ARBA00005594"/>
    </source>
</evidence>
<dbReference type="AlphaFoldDB" id="A0A1I8MM58"/>
<feature type="domain" description="Methionyl/Valyl/Leucyl/Isoleucyl-tRNA synthetase anticodon-binding" evidence="11">
    <location>
        <begin position="716"/>
        <end position="842"/>
    </location>
</feature>
<comment type="similarity">
    <text evidence="1 9">Belongs to the class-I aminoacyl-tRNA synthetase family.</text>
</comment>
<dbReference type="SUPFAM" id="SSF50677">
    <property type="entry name" value="ValRS/IleRS/LeuRS editing domain"/>
    <property type="match status" value="1"/>
</dbReference>
<dbReference type="InterPro" id="IPR050081">
    <property type="entry name" value="Ile-tRNA_ligase"/>
</dbReference>
<dbReference type="Gene3D" id="1.10.730.20">
    <property type="match status" value="1"/>
</dbReference>